<keyword evidence="3" id="KW-0862">Zinc</keyword>
<dbReference type="Proteomes" id="UP000595437">
    <property type="component" value="Chromosome 7"/>
</dbReference>
<accession>A0A7T8HIN8</accession>
<dbReference type="AlphaFoldDB" id="A0A7T8HIN8"/>
<dbReference type="Pfam" id="PF00641">
    <property type="entry name" value="Zn_ribbon_RanBP"/>
    <property type="match status" value="1"/>
</dbReference>
<protein>
    <submittedName>
        <fullName evidence="7">Nuclear pore complex protein Nup50like</fullName>
    </submittedName>
</protein>
<gene>
    <name evidence="7" type="ORF">FKW44_011184</name>
</gene>
<keyword evidence="2 4" id="KW-0863">Zinc-finger</keyword>
<feature type="compositionally biased region" description="Polar residues" evidence="5">
    <location>
        <begin position="73"/>
        <end position="84"/>
    </location>
</feature>
<dbReference type="InterPro" id="IPR015007">
    <property type="entry name" value="NUP2/50/61"/>
</dbReference>
<feature type="compositionally biased region" description="Basic and acidic residues" evidence="5">
    <location>
        <begin position="85"/>
        <end position="110"/>
    </location>
</feature>
<dbReference type="FunFam" id="4.10.1060.10:FF:000003">
    <property type="entry name" value="E3 SUMO-protein ligase RanBP2"/>
    <property type="match status" value="1"/>
</dbReference>
<feature type="region of interest" description="Disordered" evidence="5">
    <location>
        <begin position="1"/>
        <end position="36"/>
    </location>
</feature>
<keyword evidence="8" id="KW-1185">Reference proteome</keyword>
<sequence>MASSKKRTATRELNHENWDNEEEKEDQGVFRQAGSEILQGRVIRKAKRRGGPLQASVVLRYLTHGFDFLKGLKSSNGTTPSQETEGSKEAKGDEGSKESKGDEASKEAKAPKAAVPLSELFKPKAGSWKCSVCDVSNESTSPQCVACTTPKPGGGTPSKPSVSSAKWTCESCMVPNAAERRPHESTGNCSNRIQIHLLYE</sequence>
<dbReference type="OrthoDB" id="10062131at2759"/>
<organism evidence="7 8">
    <name type="scientific">Caligus rogercresseyi</name>
    <name type="common">Sea louse</name>
    <dbReference type="NCBI Taxonomy" id="217165"/>
    <lineage>
        <taxon>Eukaryota</taxon>
        <taxon>Metazoa</taxon>
        <taxon>Ecdysozoa</taxon>
        <taxon>Arthropoda</taxon>
        <taxon>Crustacea</taxon>
        <taxon>Multicrustacea</taxon>
        <taxon>Hexanauplia</taxon>
        <taxon>Copepoda</taxon>
        <taxon>Siphonostomatoida</taxon>
        <taxon>Caligidae</taxon>
        <taxon>Caligus</taxon>
    </lineage>
</organism>
<feature type="region of interest" description="Disordered" evidence="5">
    <location>
        <begin position="70"/>
        <end position="113"/>
    </location>
</feature>
<evidence type="ECO:0000256" key="3">
    <source>
        <dbReference type="ARBA" id="ARBA00022833"/>
    </source>
</evidence>
<feature type="compositionally biased region" description="Basic and acidic residues" evidence="5">
    <location>
        <begin position="9"/>
        <end position="18"/>
    </location>
</feature>
<name>A0A7T8HIN8_CALRO</name>
<keyword evidence="1" id="KW-0479">Metal-binding</keyword>
<evidence type="ECO:0000256" key="2">
    <source>
        <dbReference type="ARBA" id="ARBA00022771"/>
    </source>
</evidence>
<proteinExistence type="predicted"/>
<evidence type="ECO:0000259" key="6">
    <source>
        <dbReference type="PROSITE" id="PS50199"/>
    </source>
</evidence>
<dbReference type="SUPFAM" id="SSF90209">
    <property type="entry name" value="Ran binding protein zinc finger-like"/>
    <property type="match status" value="1"/>
</dbReference>
<dbReference type="GO" id="GO:0008270">
    <property type="term" value="F:zinc ion binding"/>
    <property type="evidence" value="ECO:0007669"/>
    <property type="project" value="UniProtKB-KW"/>
</dbReference>
<dbReference type="PROSITE" id="PS50199">
    <property type="entry name" value="ZF_RANBP2_2"/>
    <property type="match status" value="1"/>
</dbReference>
<dbReference type="Pfam" id="PF08911">
    <property type="entry name" value="NUP50"/>
    <property type="match status" value="1"/>
</dbReference>
<evidence type="ECO:0000313" key="7">
    <source>
        <dbReference type="EMBL" id="QQP50250.1"/>
    </source>
</evidence>
<dbReference type="SMART" id="SM00547">
    <property type="entry name" value="ZnF_RBZ"/>
    <property type="match status" value="1"/>
</dbReference>
<reference evidence="8" key="1">
    <citation type="submission" date="2021-01" db="EMBL/GenBank/DDBJ databases">
        <title>Caligus Genome Assembly.</title>
        <authorList>
            <person name="Gallardo-Escarate C."/>
        </authorList>
    </citation>
    <scope>NUCLEOTIDE SEQUENCE [LARGE SCALE GENOMIC DNA]</scope>
</reference>
<evidence type="ECO:0000256" key="5">
    <source>
        <dbReference type="SAM" id="MobiDB-lite"/>
    </source>
</evidence>
<dbReference type="GO" id="GO:0005643">
    <property type="term" value="C:nuclear pore"/>
    <property type="evidence" value="ECO:0007669"/>
    <property type="project" value="InterPro"/>
</dbReference>
<dbReference type="InterPro" id="IPR036443">
    <property type="entry name" value="Znf_RanBP2_sf"/>
</dbReference>
<feature type="domain" description="RanBP2-type" evidence="6">
    <location>
        <begin position="124"/>
        <end position="153"/>
    </location>
</feature>
<dbReference type="EMBL" id="CP045896">
    <property type="protein sequence ID" value="QQP50250.1"/>
    <property type="molecule type" value="Genomic_DNA"/>
</dbReference>
<dbReference type="InterPro" id="IPR001876">
    <property type="entry name" value="Znf_RanBP2"/>
</dbReference>
<dbReference type="PROSITE" id="PS01358">
    <property type="entry name" value="ZF_RANBP2_1"/>
    <property type="match status" value="1"/>
</dbReference>
<dbReference type="Gene3D" id="4.10.1060.10">
    <property type="entry name" value="Zinc finger, RanBP2-type"/>
    <property type="match status" value="1"/>
</dbReference>
<evidence type="ECO:0000313" key="8">
    <source>
        <dbReference type="Proteomes" id="UP000595437"/>
    </source>
</evidence>
<evidence type="ECO:0000256" key="4">
    <source>
        <dbReference type="PROSITE-ProRule" id="PRU00322"/>
    </source>
</evidence>
<evidence type="ECO:0000256" key="1">
    <source>
        <dbReference type="ARBA" id="ARBA00022723"/>
    </source>
</evidence>